<comment type="caution">
    <text evidence="1">The sequence shown here is derived from an EMBL/GenBank/DDBJ whole genome shotgun (WGS) entry which is preliminary data.</text>
</comment>
<proteinExistence type="predicted"/>
<dbReference type="EMBL" id="JBAMMX010000015">
    <property type="protein sequence ID" value="KAK6925859.1"/>
    <property type="molecule type" value="Genomic_DNA"/>
</dbReference>
<organism evidence="1 2">
    <name type="scientific">Dillenia turbinata</name>
    <dbReference type="NCBI Taxonomy" id="194707"/>
    <lineage>
        <taxon>Eukaryota</taxon>
        <taxon>Viridiplantae</taxon>
        <taxon>Streptophyta</taxon>
        <taxon>Embryophyta</taxon>
        <taxon>Tracheophyta</taxon>
        <taxon>Spermatophyta</taxon>
        <taxon>Magnoliopsida</taxon>
        <taxon>eudicotyledons</taxon>
        <taxon>Gunneridae</taxon>
        <taxon>Pentapetalae</taxon>
        <taxon>Dilleniales</taxon>
        <taxon>Dilleniaceae</taxon>
        <taxon>Dillenia</taxon>
    </lineage>
</organism>
<accession>A0AAN8Z464</accession>
<gene>
    <name evidence="1" type="ORF">RJ641_007578</name>
</gene>
<evidence type="ECO:0000313" key="1">
    <source>
        <dbReference type="EMBL" id="KAK6925859.1"/>
    </source>
</evidence>
<protein>
    <submittedName>
        <fullName evidence="1">Uncharacterized protein</fullName>
    </submittedName>
</protein>
<evidence type="ECO:0000313" key="2">
    <source>
        <dbReference type="Proteomes" id="UP001370490"/>
    </source>
</evidence>
<name>A0AAN8Z464_9MAGN</name>
<sequence length="131" mass="14059">MEDIDCHRLVRVFAICKIGSYLTNALKIQGGHIPCIMVIVVVLATAFPKHFNQLAPSGEATAFILMQVQMGACGRYIRVCSSPNYCASCGILRGDKLVASPASRENTASCACNSADCVVDVNGPERYCART</sequence>
<dbReference type="InterPro" id="IPR008537">
    <property type="entry name" value="DUF819"/>
</dbReference>
<keyword evidence="2" id="KW-1185">Reference proteome</keyword>
<dbReference type="AlphaFoldDB" id="A0AAN8Z464"/>
<reference evidence="1 2" key="1">
    <citation type="submission" date="2023-12" db="EMBL/GenBank/DDBJ databases">
        <title>A high-quality genome assembly for Dillenia turbinata (Dilleniales).</title>
        <authorList>
            <person name="Chanderbali A."/>
        </authorList>
    </citation>
    <scope>NUCLEOTIDE SEQUENCE [LARGE SCALE GENOMIC DNA]</scope>
    <source>
        <strain evidence="1">LSX21</strain>
        <tissue evidence="1">Leaf</tissue>
    </source>
</reference>
<dbReference type="Pfam" id="PF05684">
    <property type="entry name" value="DUF819"/>
    <property type="match status" value="1"/>
</dbReference>
<dbReference type="Proteomes" id="UP001370490">
    <property type="component" value="Unassembled WGS sequence"/>
</dbReference>
<dbReference type="PANTHER" id="PTHR34289">
    <property type="entry name" value="PROTEIN, PUTATIVE (DUF819)-RELATED"/>
    <property type="match status" value="1"/>
</dbReference>
<dbReference type="PANTHER" id="PTHR34289:SF3">
    <property type="entry name" value="PROTEIN, PUTATIVE (DUF819)-RELATED"/>
    <property type="match status" value="1"/>
</dbReference>